<dbReference type="Pfam" id="PF00789">
    <property type="entry name" value="UBX"/>
    <property type="match status" value="1"/>
</dbReference>
<dbReference type="CDD" id="cd14351">
    <property type="entry name" value="UBA_Ubx1_like"/>
    <property type="match status" value="1"/>
</dbReference>
<dbReference type="Gene3D" id="1.10.8.10">
    <property type="entry name" value="DNA helicase RuvA subunit, C-terminal domain"/>
    <property type="match status" value="1"/>
</dbReference>
<name>A0A0E0AYH6_9ORYZ</name>
<feature type="compositionally biased region" description="Acidic residues" evidence="2">
    <location>
        <begin position="405"/>
        <end position="417"/>
    </location>
</feature>
<accession>A0A0E0AYH6</accession>
<dbReference type="SMART" id="SM00166">
    <property type="entry name" value="UBX"/>
    <property type="match status" value="1"/>
</dbReference>
<dbReference type="EnsemblPlants" id="OGLUM08G23860.1">
    <property type="protein sequence ID" value="OGLUM08G23860.1"/>
    <property type="gene ID" value="OGLUM08G23860"/>
</dbReference>
<sequence length="691" mass="76612">MGKAASVVFYLHAPNTAPALLRLVPTLRRFTAHGPTNLKLRGKEKKKKEFATCRIKILHTHTASWLRDSSSSSRLGFLSLLLAVASPRRRRRRAKAAAVQPPSPPPAAMVRPTQDAIDTFVGITGADEAVAARKLEEHHGDLNEAVNAYFNEGDRTSTRANENPIPTGYDDMELDEPFGPVPTFHMPLGNPFSLLDQGFLERAAAVYGEEPHITHPREVRRIDVEVKDNNTPAGSSGHGPVIEDVTGHEFSHGPEIRGTVLIDEDDDDDNLPSAQDTRLPSNPSTSNYSVPRAPPIANVSDYNNDIEEEMVRAAIEASKRDADGLTNGLRSGERENASRGRDDDEIARAVSMSLETAEQERVLRQVGAHVSDHSDLSDKEDIEGATGTVERQVPTSGKVGTSDQLVDEENFQDDDVEEHSFVRQHSRRVPSGNDESTEALERANSHPSSLLPHNIENNQQFNGVFPSEVWGGISSEEHDEAVMLEAAMFGGIPGRAAYPFSLPYHQNSSRYPTVAHPPSPTLTAQRLLREQQDDEYLASLEADREKELKAEQEAELRRLEAAAEREAAIAKQKQEEEEKRRKQLEEEELESKLAAKQASLPKEPLPDDVGAVTVVVRMPDGRRQGRRFMKSDNLQVLFDFIDISRTFKPGTYRLVRSYPRRAFTDSESQMSLSDLGLNSKQEALFLEQISG</sequence>
<dbReference type="SUPFAM" id="SSF54236">
    <property type="entry name" value="Ubiquitin-like"/>
    <property type="match status" value="1"/>
</dbReference>
<dbReference type="InterPro" id="IPR003903">
    <property type="entry name" value="UIM_dom"/>
</dbReference>
<evidence type="ECO:0000313" key="5">
    <source>
        <dbReference type="Proteomes" id="UP000026961"/>
    </source>
</evidence>
<dbReference type="PANTHER" id="PTHR23322:SF93">
    <property type="entry name" value="UBX DOMAIN-CONTAINING PROTEIN 8"/>
    <property type="match status" value="1"/>
</dbReference>
<dbReference type="Pfam" id="PF14555">
    <property type="entry name" value="UBA_4"/>
    <property type="match status" value="1"/>
</dbReference>
<keyword evidence="1" id="KW-0175">Coiled coil</keyword>
<organism evidence="4">
    <name type="scientific">Oryza glumipatula</name>
    <dbReference type="NCBI Taxonomy" id="40148"/>
    <lineage>
        <taxon>Eukaryota</taxon>
        <taxon>Viridiplantae</taxon>
        <taxon>Streptophyta</taxon>
        <taxon>Embryophyta</taxon>
        <taxon>Tracheophyta</taxon>
        <taxon>Spermatophyta</taxon>
        <taxon>Magnoliopsida</taxon>
        <taxon>Liliopsida</taxon>
        <taxon>Poales</taxon>
        <taxon>Poaceae</taxon>
        <taxon>BOP clade</taxon>
        <taxon>Oryzoideae</taxon>
        <taxon>Oryzeae</taxon>
        <taxon>Oryzinae</taxon>
        <taxon>Oryza</taxon>
    </lineage>
</organism>
<feature type="compositionally biased region" description="Basic and acidic residues" evidence="2">
    <location>
        <begin position="370"/>
        <end position="379"/>
    </location>
</feature>
<feature type="region of interest" description="Disordered" evidence="2">
    <location>
        <begin position="262"/>
        <end position="296"/>
    </location>
</feature>
<feature type="compositionally biased region" description="Polar residues" evidence="2">
    <location>
        <begin position="393"/>
        <end position="404"/>
    </location>
</feature>
<dbReference type="InterPro" id="IPR001012">
    <property type="entry name" value="UBX_dom"/>
</dbReference>
<feature type="compositionally biased region" description="Polar residues" evidence="2">
    <location>
        <begin position="272"/>
        <end position="289"/>
    </location>
</feature>
<dbReference type="Gene3D" id="3.10.20.90">
    <property type="entry name" value="Phosphatidylinositol 3-kinase Catalytic Subunit, Chain A, domain 1"/>
    <property type="match status" value="1"/>
</dbReference>
<dbReference type="AlphaFoldDB" id="A0A0E0AYH6"/>
<dbReference type="Proteomes" id="UP000026961">
    <property type="component" value="Chromosome 8"/>
</dbReference>
<dbReference type="STRING" id="40148.A0A0E0AYH6"/>
<dbReference type="InterPro" id="IPR029071">
    <property type="entry name" value="Ubiquitin-like_domsf"/>
</dbReference>
<dbReference type="PROSITE" id="PS50330">
    <property type="entry name" value="UIM"/>
    <property type="match status" value="1"/>
</dbReference>
<dbReference type="GO" id="GO:0043130">
    <property type="term" value="F:ubiquitin binding"/>
    <property type="evidence" value="ECO:0007669"/>
    <property type="project" value="TreeGrafter"/>
</dbReference>
<dbReference type="SUPFAM" id="SSF46934">
    <property type="entry name" value="UBA-like"/>
    <property type="match status" value="1"/>
</dbReference>
<feature type="region of interest" description="Disordered" evidence="2">
    <location>
        <begin position="368"/>
        <end position="451"/>
    </location>
</feature>
<dbReference type="PANTHER" id="PTHR23322">
    <property type="entry name" value="FAS-ASSOCIATED PROTEIN"/>
    <property type="match status" value="1"/>
</dbReference>
<feature type="domain" description="UBX" evidence="3">
    <location>
        <begin position="607"/>
        <end position="685"/>
    </location>
</feature>
<feature type="region of interest" description="Disordered" evidence="2">
    <location>
        <begin position="92"/>
        <end position="111"/>
    </location>
</feature>
<feature type="compositionally biased region" description="Basic and acidic residues" evidence="2">
    <location>
        <begin position="331"/>
        <end position="342"/>
    </location>
</feature>
<reference evidence="4" key="1">
    <citation type="submission" date="2015-04" db="UniProtKB">
        <authorList>
            <consortium name="EnsemblPlants"/>
        </authorList>
    </citation>
    <scope>IDENTIFICATION</scope>
</reference>
<proteinExistence type="predicted"/>
<dbReference type="PROSITE" id="PS50033">
    <property type="entry name" value="UBX"/>
    <property type="match status" value="1"/>
</dbReference>
<protein>
    <recommendedName>
        <fullName evidence="3">UBX domain-containing protein</fullName>
    </recommendedName>
</protein>
<dbReference type="InterPro" id="IPR009060">
    <property type="entry name" value="UBA-like_sf"/>
</dbReference>
<dbReference type="Gramene" id="OGLUM08G23860.1">
    <property type="protein sequence ID" value="OGLUM08G23860.1"/>
    <property type="gene ID" value="OGLUM08G23860"/>
</dbReference>
<evidence type="ECO:0000313" key="4">
    <source>
        <dbReference type="EnsemblPlants" id="OGLUM08G23860.1"/>
    </source>
</evidence>
<dbReference type="SMART" id="SM00726">
    <property type="entry name" value="UIM"/>
    <property type="match status" value="2"/>
</dbReference>
<dbReference type="eggNOG" id="KOG1363">
    <property type="taxonomic scope" value="Eukaryota"/>
</dbReference>
<evidence type="ECO:0000256" key="1">
    <source>
        <dbReference type="SAM" id="Coils"/>
    </source>
</evidence>
<dbReference type="HOGENOM" id="CLU_035367_0_0_1"/>
<reference evidence="4" key="2">
    <citation type="submission" date="2018-05" db="EMBL/GenBank/DDBJ databases">
        <title>OgluRS3 (Oryza glumaepatula Reference Sequence Version 3).</title>
        <authorList>
            <person name="Zhang J."/>
            <person name="Kudrna D."/>
            <person name="Lee S."/>
            <person name="Talag J."/>
            <person name="Welchert J."/>
            <person name="Wing R.A."/>
        </authorList>
    </citation>
    <scope>NUCLEOTIDE SEQUENCE [LARGE SCALE GENOMIC DNA]</scope>
</reference>
<feature type="region of interest" description="Disordered" evidence="2">
    <location>
        <begin position="323"/>
        <end position="344"/>
    </location>
</feature>
<dbReference type="CDD" id="cd01767">
    <property type="entry name" value="UBX"/>
    <property type="match status" value="1"/>
</dbReference>
<feature type="coiled-coil region" evidence="1">
    <location>
        <begin position="537"/>
        <end position="599"/>
    </location>
</feature>
<keyword evidence="5" id="KW-1185">Reference proteome</keyword>
<evidence type="ECO:0000256" key="2">
    <source>
        <dbReference type="SAM" id="MobiDB-lite"/>
    </source>
</evidence>
<dbReference type="InterPro" id="IPR050730">
    <property type="entry name" value="UBX_domain-protein"/>
</dbReference>
<evidence type="ECO:0000259" key="3">
    <source>
        <dbReference type="PROSITE" id="PS50033"/>
    </source>
</evidence>